<dbReference type="OrthoDB" id="10565212at2759"/>
<evidence type="ECO:0000256" key="1">
    <source>
        <dbReference type="SAM" id="Phobius"/>
    </source>
</evidence>
<reference evidence="2 3" key="1">
    <citation type="submission" date="2019-01" db="EMBL/GenBank/DDBJ databases">
        <authorList>
            <person name="Ferrante I. M."/>
        </authorList>
    </citation>
    <scope>NUCLEOTIDE SEQUENCE [LARGE SCALE GENOMIC DNA]</scope>
    <source>
        <strain evidence="2 3">B856</strain>
    </source>
</reference>
<keyword evidence="1" id="KW-0472">Membrane</keyword>
<feature type="transmembrane region" description="Helical" evidence="1">
    <location>
        <begin position="37"/>
        <end position="58"/>
    </location>
</feature>
<feature type="transmembrane region" description="Helical" evidence="1">
    <location>
        <begin position="131"/>
        <end position="149"/>
    </location>
</feature>
<dbReference type="AlphaFoldDB" id="A0A448Z4F1"/>
<dbReference type="EMBL" id="CAACVS010000105">
    <property type="protein sequence ID" value="VEU36849.1"/>
    <property type="molecule type" value="Genomic_DNA"/>
</dbReference>
<dbReference type="Proteomes" id="UP000291116">
    <property type="component" value="Unassembled WGS sequence"/>
</dbReference>
<proteinExistence type="predicted"/>
<name>A0A448Z4F1_9STRA</name>
<sequence>MMLSSSALVRHLTGNFNPYATNGYELLFREFHFEFLYVRWCFDTALFGFLLAVACKILHDFRLFDINGDDFERWHLELGIAVVLITTALTLHLLAYQNSTLIGWDNMAGMTRDLMKVLFHRGFYSGNLTEGFSLVIFAAGVFFLILGLIPGSQI</sequence>
<feature type="transmembrane region" description="Helical" evidence="1">
    <location>
        <begin position="78"/>
        <end position="96"/>
    </location>
</feature>
<evidence type="ECO:0000313" key="3">
    <source>
        <dbReference type="Proteomes" id="UP000291116"/>
    </source>
</evidence>
<keyword evidence="3" id="KW-1185">Reference proteome</keyword>
<keyword evidence="1" id="KW-0812">Transmembrane</keyword>
<accession>A0A448Z4F1</accession>
<keyword evidence="1" id="KW-1133">Transmembrane helix</keyword>
<evidence type="ECO:0000313" key="2">
    <source>
        <dbReference type="EMBL" id="VEU36849.1"/>
    </source>
</evidence>
<gene>
    <name evidence="2" type="ORF">PSNMU_V1.4_AUG-EV-PASAV3_0036220</name>
</gene>
<protein>
    <submittedName>
        <fullName evidence="2">Uncharacterized protein</fullName>
    </submittedName>
</protein>
<organism evidence="2 3">
    <name type="scientific">Pseudo-nitzschia multistriata</name>
    <dbReference type="NCBI Taxonomy" id="183589"/>
    <lineage>
        <taxon>Eukaryota</taxon>
        <taxon>Sar</taxon>
        <taxon>Stramenopiles</taxon>
        <taxon>Ochrophyta</taxon>
        <taxon>Bacillariophyta</taxon>
        <taxon>Bacillariophyceae</taxon>
        <taxon>Bacillariophycidae</taxon>
        <taxon>Bacillariales</taxon>
        <taxon>Bacillariaceae</taxon>
        <taxon>Pseudo-nitzschia</taxon>
    </lineage>
</organism>